<dbReference type="Proteomes" id="UP001148838">
    <property type="component" value="Unassembled WGS sequence"/>
</dbReference>
<protein>
    <submittedName>
        <fullName evidence="1">Uncharacterized protein</fullName>
    </submittedName>
</protein>
<evidence type="ECO:0000313" key="1">
    <source>
        <dbReference type="EMBL" id="KAJ4425496.1"/>
    </source>
</evidence>
<comment type="caution">
    <text evidence="1">The sequence shown here is derived from an EMBL/GenBank/DDBJ whole genome shotgun (WGS) entry which is preliminary data.</text>
</comment>
<accession>A0ABQ8RV18</accession>
<name>A0ABQ8RV18_PERAM</name>
<sequence>MQLVKVYGPDVMSELIVLGWCQQFHDGRENMADEQRPGRPGTSTTEMNVEQKCGMSAFYFVVAAVVLSKQLPLQG</sequence>
<evidence type="ECO:0000313" key="2">
    <source>
        <dbReference type="Proteomes" id="UP001148838"/>
    </source>
</evidence>
<gene>
    <name evidence="1" type="ORF">ANN_27690</name>
</gene>
<reference evidence="1 2" key="1">
    <citation type="journal article" date="2022" name="Allergy">
        <title>Genome assembly and annotation of Periplaneta americana reveal a comprehensive cockroach allergen profile.</title>
        <authorList>
            <person name="Wang L."/>
            <person name="Xiong Q."/>
            <person name="Saelim N."/>
            <person name="Wang L."/>
            <person name="Nong W."/>
            <person name="Wan A.T."/>
            <person name="Shi M."/>
            <person name="Liu X."/>
            <person name="Cao Q."/>
            <person name="Hui J.H.L."/>
            <person name="Sookrung N."/>
            <person name="Leung T.F."/>
            <person name="Tungtrongchitr A."/>
            <person name="Tsui S.K.W."/>
        </authorList>
    </citation>
    <scope>NUCLEOTIDE SEQUENCE [LARGE SCALE GENOMIC DNA]</scope>
    <source>
        <strain evidence="1">PWHHKU_190912</strain>
    </source>
</reference>
<organism evidence="1 2">
    <name type="scientific">Periplaneta americana</name>
    <name type="common">American cockroach</name>
    <name type="synonym">Blatta americana</name>
    <dbReference type="NCBI Taxonomy" id="6978"/>
    <lineage>
        <taxon>Eukaryota</taxon>
        <taxon>Metazoa</taxon>
        <taxon>Ecdysozoa</taxon>
        <taxon>Arthropoda</taxon>
        <taxon>Hexapoda</taxon>
        <taxon>Insecta</taxon>
        <taxon>Pterygota</taxon>
        <taxon>Neoptera</taxon>
        <taxon>Polyneoptera</taxon>
        <taxon>Dictyoptera</taxon>
        <taxon>Blattodea</taxon>
        <taxon>Blattoidea</taxon>
        <taxon>Blattidae</taxon>
        <taxon>Blattinae</taxon>
        <taxon>Periplaneta</taxon>
    </lineage>
</organism>
<keyword evidence="2" id="KW-1185">Reference proteome</keyword>
<proteinExistence type="predicted"/>
<dbReference type="EMBL" id="JAJSOF020000042">
    <property type="protein sequence ID" value="KAJ4425496.1"/>
    <property type="molecule type" value="Genomic_DNA"/>
</dbReference>